<dbReference type="EMBL" id="JANJYI010000004">
    <property type="protein sequence ID" value="KAK2654512.1"/>
    <property type="molecule type" value="Genomic_DNA"/>
</dbReference>
<evidence type="ECO:0000313" key="1">
    <source>
        <dbReference type="EMBL" id="KAK2654512.1"/>
    </source>
</evidence>
<organism evidence="1 2">
    <name type="scientific">Dipteronia dyeriana</name>
    <dbReference type="NCBI Taxonomy" id="168575"/>
    <lineage>
        <taxon>Eukaryota</taxon>
        <taxon>Viridiplantae</taxon>
        <taxon>Streptophyta</taxon>
        <taxon>Embryophyta</taxon>
        <taxon>Tracheophyta</taxon>
        <taxon>Spermatophyta</taxon>
        <taxon>Magnoliopsida</taxon>
        <taxon>eudicotyledons</taxon>
        <taxon>Gunneridae</taxon>
        <taxon>Pentapetalae</taxon>
        <taxon>rosids</taxon>
        <taxon>malvids</taxon>
        <taxon>Sapindales</taxon>
        <taxon>Sapindaceae</taxon>
        <taxon>Hippocastanoideae</taxon>
        <taxon>Acereae</taxon>
        <taxon>Dipteronia</taxon>
    </lineage>
</organism>
<accession>A0AAD9X854</accession>
<sequence length="145" mass="16643">MEKFIIIMELLEDREFAPFLDRCVSYAIECNVKKLRLDFGLDDDDDDDEVDRVRRYYNLHPIVFCAKSIEVLKFARCRVGLPICVIGVCLVQAAISMFQLNLQNLYHYFLHFSIHVREVLLNCVVGASPVLCNPSAVCQDLIVLA</sequence>
<protein>
    <submittedName>
        <fullName evidence="1">Uncharacterized protein</fullName>
    </submittedName>
</protein>
<reference evidence="1" key="1">
    <citation type="journal article" date="2023" name="Plant J.">
        <title>Genome sequences and population genomics provide insights into the demographic history, inbreeding, and mutation load of two 'living fossil' tree species of Dipteronia.</title>
        <authorList>
            <person name="Feng Y."/>
            <person name="Comes H.P."/>
            <person name="Chen J."/>
            <person name="Zhu S."/>
            <person name="Lu R."/>
            <person name="Zhang X."/>
            <person name="Li P."/>
            <person name="Qiu J."/>
            <person name="Olsen K.M."/>
            <person name="Qiu Y."/>
        </authorList>
    </citation>
    <scope>NUCLEOTIDE SEQUENCE</scope>
    <source>
        <strain evidence="1">KIB01</strain>
    </source>
</reference>
<gene>
    <name evidence="1" type="ORF">Ddye_014368</name>
</gene>
<keyword evidence="2" id="KW-1185">Reference proteome</keyword>
<evidence type="ECO:0000313" key="2">
    <source>
        <dbReference type="Proteomes" id="UP001280121"/>
    </source>
</evidence>
<name>A0AAD9X854_9ROSI</name>
<comment type="caution">
    <text evidence="1">The sequence shown here is derived from an EMBL/GenBank/DDBJ whole genome shotgun (WGS) entry which is preliminary data.</text>
</comment>
<dbReference type="AlphaFoldDB" id="A0AAD9X854"/>
<proteinExistence type="predicted"/>
<dbReference type="Proteomes" id="UP001280121">
    <property type="component" value="Unassembled WGS sequence"/>
</dbReference>